<comment type="caution">
    <text evidence="2">The sequence shown here is derived from an EMBL/GenBank/DDBJ whole genome shotgun (WGS) entry which is preliminary data.</text>
</comment>
<sequence>MRAPKRPMHAVSLWVRRQPPKVKAFLAVVAGMAALVLLRVIVHDHDNLFVTAEAVHSIGICVLIYKLTKEKTCAASNLRTFQPSIVVLFQPAPALLGVKPDPT</sequence>
<keyword evidence="2" id="KW-0675">Receptor</keyword>
<protein>
    <submittedName>
        <fullName evidence="2">ER lumen protein retaining receptor family protein</fullName>
    </submittedName>
</protein>
<reference evidence="2 3" key="1">
    <citation type="submission" date="2019-07" db="EMBL/GenBank/DDBJ databases">
        <title>De Novo Assembly of kiwifruit Actinidia rufa.</title>
        <authorList>
            <person name="Sugita-Konishi S."/>
            <person name="Sato K."/>
            <person name="Mori E."/>
            <person name="Abe Y."/>
            <person name="Kisaki G."/>
            <person name="Hamano K."/>
            <person name="Suezawa K."/>
            <person name="Otani M."/>
            <person name="Fukuda T."/>
            <person name="Manabe T."/>
            <person name="Gomi K."/>
            <person name="Tabuchi M."/>
            <person name="Akimitsu K."/>
            <person name="Kataoka I."/>
        </authorList>
    </citation>
    <scope>NUCLEOTIDE SEQUENCE [LARGE SCALE GENOMIC DNA]</scope>
    <source>
        <strain evidence="3">cv. Fuchu</strain>
    </source>
</reference>
<evidence type="ECO:0000313" key="2">
    <source>
        <dbReference type="EMBL" id="GFZ00602.1"/>
    </source>
</evidence>
<feature type="transmembrane region" description="Helical" evidence="1">
    <location>
        <begin position="24"/>
        <end position="42"/>
    </location>
</feature>
<dbReference type="EMBL" id="BJWL01000014">
    <property type="protein sequence ID" value="GFZ00602.1"/>
    <property type="molecule type" value="Genomic_DNA"/>
</dbReference>
<name>A0A7J0FPH0_9ERIC</name>
<keyword evidence="1" id="KW-1133">Transmembrane helix</keyword>
<feature type="transmembrane region" description="Helical" evidence="1">
    <location>
        <begin position="48"/>
        <end position="67"/>
    </location>
</feature>
<gene>
    <name evidence="2" type="ORF">Acr_14g0002370</name>
</gene>
<keyword evidence="1" id="KW-0472">Membrane</keyword>
<dbReference type="Proteomes" id="UP000585474">
    <property type="component" value="Unassembled WGS sequence"/>
</dbReference>
<organism evidence="2 3">
    <name type="scientific">Actinidia rufa</name>
    <dbReference type="NCBI Taxonomy" id="165716"/>
    <lineage>
        <taxon>Eukaryota</taxon>
        <taxon>Viridiplantae</taxon>
        <taxon>Streptophyta</taxon>
        <taxon>Embryophyta</taxon>
        <taxon>Tracheophyta</taxon>
        <taxon>Spermatophyta</taxon>
        <taxon>Magnoliopsida</taxon>
        <taxon>eudicotyledons</taxon>
        <taxon>Gunneridae</taxon>
        <taxon>Pentapetalae</taxon>
        <taxon>asterids</taxon>
        <taxon>Ericales</taxon>
        <taxon>Actinidiaceae</taxon>
        <taxon>Actinidia</taxon>
    </lineage>
</organism>
<dbReference type="OrthoDB" id="938435at2759"/>
<proteinExistence type="predicted"/>
<keyword evidence="1" id="KW-0812">Transmembrane</keyword>
<evidence type="ECO:0000256" key="1">
    <source>
        <dbReference type="SAM" id="Phobius"/>
    </source>
</evidence>
<accession>A0A7J0FPH0</accession>
<evidence type="ECO:0000313" key="3">
    <source>
        <dbReference type="Proteomes" id="UP000585474"/>
    </source>
</evidence>
<keyword evidence="3" id="KW-1185">Reference proteome</keyword>
<dbReference type="AlphaFoldDB" id="A0A7J0FPH0"/>